<gene>
    <name evidence="1" type="ORF">SCHPADRAFT_925319</name>
</gene>
<accession>A0A0H2S2Q7</accession>
<evidence type="ECO:0000313" key="1">
    <source>
        <dbReference type="EMBL" id="KLO18152.1"/>
    </source>
</evidence>
<sequence>MQTATIPSLPYELLAMSFKYLAKLTSPERRPLTALHIAHTCRRFREVALNCPELWTTIGGLRRSGAEASDCEWLDFFLERSKALPLDVIVECRAFDITSSEASASRAVPLLDNVYSKCILQLDRWKSVTWRVKCTRGAVLPVEGIEGVGIELSRAKHGRRKRVAPNLKTITFEIDTSQRANKEYLDGYFAQLKSIDFFLNWKMPILEEFNVCDLPYSFEFRPFMWPRRKKDCLNFTSFSGSWMAQGSIASPVDRFLSFGRSLDSLTVLKLSFGRECVPESYLGVHGAGVEFKSVLEFHLSYEHNRKLLFAEMVFGRWRFPKAHTLNLKLGIEPLEDLDGDLRSVVRDIVADIINYPSVKTFNLGITTTSRPSSERAPVIAVDFPISMLPNLQQLNIISSSDLILVDMKYDPDVEPVHQYPFPFVQKISLRVPDHRNWTGWLGLVISRIKVENNWEKFEGLSISREDEEAEVVIAGHEIEDWIKANKFAAGFEPIFEPKYGY</sequence>
<organism evidence="1 2">
    <name type="scientific">Schizopora paradoxa</name>
    <dbReference type="NCBI Taxonomy" id="27342"/>
    <lineage>
        <taxon>Eukaryota</taxon>
        <taxon>Fungi</taxon>
        <taxon>Dikarya</taxon>
        <taxon>Basidiomycota</taxon>
        <taxon>Agaricomycotina</taxon>
        <taxon>Agaricomycetes</taxon>
        <taxon>Hymenochaetales</taxon>
        <taxon>Schizoporaceae</taxon>
        <taxon>Schizopora</taxon>
    </lineage>
</organism>
<protein>
    <submittedName>
        <fullName evidence="1">Uncharacterized protein</fullName>
    </submittedName>
</protein>
<dbReference type="Proteomes" id="UP000053477">
    <property type="component" value="Unassembled WGS sequence"/>
</dbReference>
<dbReference type="InParanoid" id="A0A0H2S2Q7"/>
<reference evidence="1 2" key="1">
    <citation type="submission" date="2015-04" db="EMBL/GenBank/DDBJ databases">
        <title>Complete genome sequence of Schizopora paradoxa KUC8140, a cosmopolitan wood degrader in East Asia.</title>
        <authorList>
            <consortium name="DOE Joint Genome Institute"/>
            <person name="Min B."/>
            <person name="Park H."/>
            <person name="Jang Y."/>
            <person name="Kim J.-J."/>
            <person name="Kim K.H."/>
            <person name="Pangilinan J."/>
            <person name="Lipzen A."/>
            <person name="Riley R."/>
            <person name="Grigoriev I.V."/>
            <person name="Spatafora J.W."/>
            <person name="Choi I.-G."/>
        </authorList>
    </citation>
    <scope>NUCLEOTIDE SEQUENCE [LARGE SCALE GENOMIC DNA]</scope>
    <source>
        <strain evidence="1 2">KUC8140</strain>
    </source>
</reference>
<keyword evidence="2" id="KW-1185">Reference proteome</keyword>
<proteinExistence type="predicted"/>
<dbReference type="AlphaFoldDB" id="A0A0H2S2Q7"/>
<dbReference type="Gene3D" id="1.20.1280.50">
    <property type="match status" value="1"/>
</dbReference>
<dbReference type="EMBL" id="KQ085897">
    <property type="protein sequence ID" value="KLO18152.1"/>
    <property type="molecule type" value="Genomic_DNA"/>
</dbReference>
<dbReference type="OrthoDB" id="2692326at2759"/>
<evidence type="ECO:0000313" key="2">
    <source>
        <dbReference type="Proteomes" id="UP000053477"/>
    </source>
</evidence>
<name>A0A0H2S2Q7_9AGAM</name>